<name>A0A0E9UU39_ANGAN</name>
<organism evidence="1">
    <name type="scientific">Anguilla anguilla</name>
    <name type="common">European freshwater eel</name>
    <name type="synonym">Muraena anguilla</name>
    <dbReference type="NCBI Taxonomy" id="7936"/>
    <lineage>
        <taxon>Eukaryota</taxon>
        <taxon>Metazoa</taxon>
        <taxon>Chordata</taxon>
        <taxon>Craniata</taxon>
        <taxon>Vertebrata</taxon>
        <taxon>Euteleostomi</taxon>
        <taxon>Actinopterygii</taxon>
        <taxon>Neopterygii</taxon>
        <taxon>Teleostei</taxon>
        <taxon>Anguilliformes</taxon>
        <taxon>Anguillidae</taxon>
        <taxon>Anguilla</taxon>
    </lineage>
</organism>
<reference evidence="1" key="2">
    <citation type="journal article" date="2015" name="Fish Shellfish Immunol.">
        <title>Early steps in the European eel (Anguilla anguilla)-Vibrio vulnificus interaction in the gills: Role of the RtxA13 toxin.</title>
        <authorList>
            <person name="Callol A."/>
            <person name="Pajuelo D."/>
            <person name="Ebbesson L."/>
            <person name="Teles M."/>
            <person name="MacKenzie S."/>
            <person name="Amaro C."/>
        </authorList>
    </citation>
    <scope>NUCLEOTIDE SEQUENCE</scope>
</reference>
<proteinExistence type="predicted"/>
<reference evidence="1" key="1">
    <citation type="submission" date="2014-11" db="EMBL/GenBank/DDBJ databases">
        <authorList>
            <person name="Amaro Gonzalez C."/>
        </authorList>
    </citation>
    <scope>NUCLEOTIDE SEQUENCE</scope>
</reference>
<evidence type="ECO:0000313" key="1">
    <source>
        <dbReference type="EMBL" id="JAH69322.1"/>
    </source>
</evidence>
<dbReference type="EMBL" id="GBXM01039255">
    <property type="protein sequence ID" value="JAH69322.1"/>
    <property type="molecule type" value="Transcribed_RNA"/>
</dbReference>
<accession>A0A0E9UU39</accession>
<sequence length="53" mass="6279">MGCTIYIFHNNALLVRNGEIDRQMSQMLRGHLLHYVKLLERARKDLLQHTSFP</sequence>
<dbReference type="AlphaFoldDB" id="A0A0E9UU39"/>
<protein>
    <submittedName>
        <fullName evidence="1">Uncharacterized protein</fullName>
    </submittedName>
</protein>